<dbReference type="InterPro" id="IPR036812">
    <property type="entry name" value="NAD(P)_OxRdtase_dom_sf"/>
</dbReference>
<dbReference type="Pfam" id="PF00248">
    <property type="entry name" value="Aldo_ket_red"/>
    <property type="match status" value="1"/>
</dbReference>
<feature type="domain" description="NADP-dependent oxidoreductase" evidence="2">
    <location>
        <begin position="50"/>
        <end position="342"/>
    </location>
</feature>
<evidence type="ECO:0000313" key="3">
    <source>
        <dbReference type="EMBL" id="PSN82707.1"/>
    </source>
</evidence>
<dbReference type="Gene3D" id="3.20.20.100">
    <property type="entry name" value="NADP-dependent oxidoreductase domain"/>
    <property type="match status" value="1"/>
</dbReference>
<organism evidence="3 4">
    <name type="scientific">Candidatus Marsarchaeota G1 archaeon OSP_D</name>
    <dbReference type="NCBI Taxonomy" id="1978155"/>
    <lineage>
        <taxon>Archaea</taxon>
        <taxon>Candidatus Marsarchaeota</taxon>
        <taxon>Candidatus Marsarchaeota group 1</taxon>
    </lineage>
</organism>
<keyword evidence="1" id="KW-0560">Oxidoreductase</keyword>
<dbReference type="InterPro" id="IPR050523">
    <property type="entry name" value="AKR_Detox_Biosynth"/>
</dbReference>
<dbReference type="AlphaFoldDB" id="A0A2R6A8P9"/>
<sequence>MRLPHPKQLFVSTCLRNAQVVFETKKFNSLKTNEFVQYKRVGLTGLKVSRLTLGTNNFGGQVDRETSISIIKKAFDLGVNTIDTANVYTGGKSEEIIGSAINGNRDEFVVCTKVGMPAGIVPNATGLSRKHIVWQIEQSLKRLNTKYVDIYYMHRFDEETPLEETLKTLDYLIKQGKVLYVACSNFTLEQLKRAQQVCENLSLEQIVAVQPPYNLLQRDAERELFPYCQEKKLGVFTYSPLMGGFLTGKYSENAPPPLGSRAATNPRYAERLKSANFVALNKLKAIAQEVGVPLSKLALSWILKNPVVTSVIVGASKPEQVEQNAEVVDYKLDDALYQRLSEL</sequence>
<dbReference type="PANTHER" id="PTHR43364:SF4">
    <property type="entry name" value="NAD(P)-LINKED OXIDOREDUCTASE SUPERFAMILY PROTEIN"/>
    <property type="match status" value="1"/>
</dbReference>
<dbReference type="EMBL" id="NEXC01000056">
    <property type="protein sequence ID" value="PSN82707.1"/>
    <property type="molecule type" value="Genomic_DNA"/>
</dbReference>
<dbReference type="GO" id="GO:0016491">
    <property type="term" value="F:oxidoreductase activity"/>
    <property type="evidence" value="ECO:0007669"/>
    <property type="project" value="UniProtKB-KW"/>
</dbReference>
<dbReference type="SUPFAM" id="SSF51430">
    <property type="entry name" value="NAD(P)-linked oxidoreductase"/>
    <property type="match status" value="1"/>
</dbReference>
<evidence type="ECO:0000256" key="1">
    <source>
        <dbReference type="ARBA" id="ARBA00023002"/>
    </source>
</evidence>
<proteinExistence type="predicted"/>
<dbReference type="GO" id="GO:0005829">
    <property type="term" value="C:cytosol"/>
    <property type="evidence" value="ECO:0007669"/>
    <property type="project" value="TreeGrafter"/>
</dbReference>
<gene>
    <name evidence="3" type="ORF">B9Q01_07205</name>
</gene>
<name>A0A2R6A8P9_9ARCH</name>
<evidence type="ECO:0000313" key="4">
    <source>
        <dbReference type="Proteomes" id="UP000240880"/>
    </source>
</evidence>
<comment type="caution">
    <text evidence="3">The sequence shown here is derived from an EMBL/GenBank/DDBJ whole genome shotgun (WGS) entry which is preliminary data.</text>
</comment>
<dbReference type="Proteomes" id="UP000240880">
    <property type="component" value="Unassembled WGS sequence"/>
</dbReference>
<dbReference type="FunFam" id="3.20.20.100:FF:000004">
    <property type="entry name" value="Oxidoreductase, aldo/keto reductase"/>
    <property type="match status" value="1"/>
</dbReference>
<evidence type="ECO:0000259" key="2">
    <source>
        <dbReference type="Pfam" id="PF00248"/>
    </source>
</evidence>
<accession>A0A2R6A8P9</accession>
<protein>
    <recommendedName>
        <fullName evidence="2">NADP-dependent oxidoreductase domain-containing protein</fullName>
    </recommendedName>
</protein>
<dbReference type="PANTHER" id="PTHR43364">
    <property type="entry name" value="NADH-SPECIFIC METHYLGLYOXAL REDUCTASE-RELATED"/>
    <property type="match status" value="1"/>
</dbReference>
<reference evidence="3 4" key="1">
    <citation type="submission" date="2017-04" db="EMBL/GenBank/DDBJ databases">
        <title>Novel microbial lineages endemic to geothermal iron-oxide mats fill important gaps in the evolutionary history of Archaea.</title>
        <authorList>
            <person name="Jay Z.J."/>
            <person name="Beam J.P."/>
            <person name="Dlakic M."/>
            <person name="Rusch D.B."/>
            <person name="Kozubal M.A."/>
            <person name="Inskeep W.P."/>
        </authorList>
    </citation>
    <scope>NUCLEOTIDE SEQUENCE [LARGE SCALE GENOMIC DNA]</scope>
    <source>
        <strain evidence="3">OSP_D</strain>
    </source>
</reference>
<dbReference type="InterPro" id="IPR023210">
    <property type="entry name" value="NADP_OxRdtase_dom"/>
</dbReference>